<organism evidence="2 3">
    <name type="scientific">Cellulomonas composti</name>
    <dbReference type="NCBI Taxonomy" id="266130"/>
    <lineage>
        <taxon>Bacteria</taxon>
        <taxon>Bacillati</taxon>
        <taxon>Actinomycetota</taxon>
        <taxon>Actinomycetes</taxon>
        <taxon>Micrococcales</taxon>
        <taxon>Cellulomonadaceae</taxon>
        <taxon>Cellulomonas</taxon>
    </lineage>
</organism>
<keyword evidence="3" id="KW-1185">Reference proteome</keyword>
<dbReference type="Proteomes" id="UP000321720">
    <property type="component" value="Unassembled WGS sequence"/>
</dbReference>
<proteinExistence type="predicted"/>
<sequence length="450" mass="49324">MAAIHDRGGASLVQELFGVNVQEQGRGFYVALELLAIARGVLLFEPDLLLAPATSPVTYVRASHDLARRIAVGEDLPPETLASAVQGDAAYETLSALLSSLLVEVPGRRRTPRWFSSHFYPFVGELVHYDAVQRRGAPAIERYVFRDGGGWAYHVLRSDPLATRRAETRDGLALLIGDSGSPLGRVAAALHSHDSAAPTEFTDQSEAESDPRDADSPWPDLLRRGVHSLVTRTQVPRAKRTESLMHWVPYCLARHQLHLARRALGESAPMVLVDATREANPLRRRSQESLETFRWNIAGALTQRAAEHQRTALEAGAVEDAERWAKFAQPNANITKSPRAFFSETLAAVGALNSTSGRRHFTFKPPMLEALVGALLEPGDEVEFYRFCQRLYAELGVVVDDRTARTAGLTADIDAGVFALNAEAFKARLASVGLLTHYSDATSIIHGEPR</sequence>
<comment type="caution">
    <text evidence="2">The sequence shown here is derived from an EMBL/GenBank/DDBJ whole genome shotgun (WGS) entry which is preliminary data.</text>
</comment>
<evidence type="ECO:0000313" key="2">
    <source>
        <dbReference type="EMBL" id="GEL96331.1"/>
    </source>
</evidence>
<reference evidence="2 3" key="1">
    <citation type="submission" date="2019-07" db="EMBL/GenBank/DDBJ databases">
        <title>Whole genome shotgun sequence of Cellulomonas composti NBRC 100758.</title>
        <authorList>
            <person name="Hosoyama A."/>
            <person name="Uohara A."/>
            <person name="Ohji S."/>
            <person name="Ichikawa N."/>
        </authorList>
    </citation>
    <scope>NUCLEOTIDE SEQUENCE [LARGE SCALE GENOMIC DNA]</scope>
    <source>
        <strain evidence="2 3">NBRC 100758</strain>
    </source>
</reference>
<name>A0A511JEC1_9CELL</name>
<evidence type="ECO:0000256" key="1">
    <source>
        <dbReference type="SAM" id="MobiDB-lite"/>
    </source>
</evidence>
<feature type="region of interest" description="Disordered" evidence="1">
    <location>
        <begin position="194"/>
        <end position="220"/>
    </location>
</feature>
<accession>A0A511JEC1</accession>
<gene>
    <name evidence="2" type="ORF">CCO02nite_29890</name>
</gene>
<dbReference type="EMBL" id="BJWG01000018">
    <property type="protein sequence ID" value="GEL96331.1"/>
    <property type="molecule type" value="Genomic_DNA"/>
</dbReference>
<protein>
    <submittedName>
        <fullName evidence="2">Uncharacterized protein</fullName>
    </submittedName>
</protein>
<dbReference type="AlphaFoldDB" id="A0A511JEC1"/>
<evidence type="ECO:0000313" key="3">
    <source>
        <dbReference type="Proteomes" id="UP000321720"/>
    </source>
</evidence>